<accession>X1R974</accession>
<dbReference type="AlphaFoldDB" id="X1R974"/>
<protein>
    <submittedName>
        <fullName evidence="1">Uncharacterized protein</fullName>
    </submittedName>
</protein>
<feature type="non-terminal residue" evidence="1">
    <location>
        <position position="38"/>
    </location>
</feature>
<organism evidence="1">
    <name type="scientific">marine sediment metagenome</name>
    <dbReference type="NCBI Taxonomy" id="412755"/>
    <lineage>
        <taxon>unclassified sequences</taxon>
        <taxon>metagenomes</taxon>
        <taxon>ecological metagenomes</taxon>
    </lineage>
</organism>
<name>X1R974_9ZZZZ</name>
<evidence type="ECO:0000313" key="1">
    <source>
        <dbReference type="EMBL" id="GAI63561.1"/>
    </source>
</evidence>
<comment type="caution">
    <text evidence="1">The sequence shown here is derived from an EMBL/GenBank/DDBJ whole genome shotgun (WGS) entry which is preliminary data.</text>
</comment>
<proteinExistence type="predicted"/>
<dbReference type="EMBL" id="BARW01000375">
    <property type="protein sequence ID" value="GAI63561.1"/>
    <property type="molecule type" value="Genomic_DNA"/>
</dbReference>
<gene>
    <name evidence="1" type="ORF">S12H4_01756</name>
</gene>
<reference evidence="1" key="1">
    <citation type="journal article" date="2014" name="Front. Microbiol.">
        <title>High frequency of phylogenetically diverse reductive dehalogenase-homologous genes in deep subseafloor sedimentary metagenomes.</title>
        <authorList>
            <person name="Kawai M."/>
            <person name="Futagami T."/>
            <person name="Toyoda A."/>
            <person name="Takaki Y."/>
            <person name="Nishi S."/>
            <person name="Hori S."/>
            <person name="Arai W."/>
            <person name="Tsubouchi T."/>
            <person name="Morono Y."/>
            <person name="Uchiyama I."/>
            <person name="Ito T."/>
            <person name="Fujiyama A."/>
            <person name="Inagaki F."/>
            <person name="Takami H."/>
        </authorList>
    </citation>
    <scope>NUCLEOTIDE SEQUENCE</scope>
    <source>
        <strain evidence="1">Expedition CK06-06</strain>
    </source>
</reference>
<sequence>MVLRKAINPVTRTQAIPINADTWLTLPGGKDQSIPKIN</sequence>